<comment type="catalytic activity">
    <reaction evidence="1">
        <text>ATP + protein L-histidine = ADP + protein N-phospho-L-histidine.</text>
        <dbReference type="EC" id="2.7.13.3"/>
    </reaction>
</comment>
<dbReference type="InterPro" id="IPR018060">
    <property type="entry name" value="HTH_AraC"/>
</dbReference>
<protein>
    <recommendedName>
        <fullName evidence="2">histidine kinase</fullName>
        <ecNumber evidence="2">2.7.13.3</ecNumber>
    </recommendedName>
</protein>
<keyword evidence="14" id="KW-0472">Membrane</keyword>
<dbReference type="SMART" id="SM00388">
    <property type="entry name" value="HisKA"/>
    <property type="match status" value="1"/>
</dbReference>
<keyword evidence="8" id="KW-0902">Two-component regulatory system</keyword>
<sequence>MKYTQWIVILFCLIGMTACRQDAPRFRIGVAQCSDDSWRHKMNDEILREAMFYDGVSVEIRSAGDDNRQQAEDVRYFIDKGVDLLIISANEAAPMTPIVEEAYQKGIPVILVDRKILSDKYTAYISADNYEIGRAVGNYMASTLKGKGNVVELTGLSGSTPAMERHQGFMAAISNFPDIKLIDKADAAWEREPAEVAMDSILRRHPKIDAVYAHNDRIAPGAYQAARKAGREKEMIFVGIDALPGKGNGLELVLDSVLNATFIYPTNGDKVLQLAMNILEAKPYPRETIMNTAVVDRTNAHVMQLQTAHISELDEKIETLNGRIDGYLSRVATQQVVMYGGLVILLLVAGLLVVVYNSLRSKNRLNRELSEQKRQLEEQRDKLEEQRDQLEQQRDKLAEQRDQLIQLSHQLEEATHAKLVFFTNISHDFRTPLTLVADPVEHLLADKTLSDDQHRMLLLVQRNVNILLRLVNQILDFRKYENGKMEYTPVPVDILSSFKGWNESFLAAARKKHIHFSFDNMPDTNYHTLADVEKLERIYFNLLSNAFKFTPENGKVTVRLSALTKEDDRWIRFTVSNTGSMISAEHIRNIFDRFYKIDMHHAGSGIGLALVKAFVEMHGGTISVESDEKQGTVFTVDLPVRTCACETSSLEESPVSSVSEASSLNDALPIEEEELEKNYDSSKPSVLIIDDNVDIRSYVHGLLHTDYTVIEAADGSEGIRKAMKYVPDLIISDVMMPGIDGIECCRRLKSELQTCHIPVILLTACSLDEQKIQGYDGGADSYISKPFSSQLLLARVRNLIDSHRRLKQFFGGGQALAKEDVCDMDKDFVEKFKALIDAKMGDSGLNVEDLGKEMGLSRVQLYRKIKSLTNYSPNELLRIARLKRAASLLASSDMTVAEIGYEVGFSSPSYFAKCYKEQFGESPTDLLKRKG</sequence>
<feature type="coiled-coil region" evidence="13">
    <location>
        <begin position="359"/>
        <end position="417"/>
    </location>
</feature>
<dbReference type="Gene3D" id="1.10.10.60">
    <property type="entry name" value="Homeodomain-like"/>
    <property type="match status" value="1"/>
</dbReference>
<keyword evidence="4" id="KW-0808">Transferase</keyword>
<evidence type="ECO:0000313" key="18">
    <source>
        <dbReference type="EMBL" id="TGY06686.1"/>
    </source>
</evidence>
<dbReference type="SUPFAM" id="SSF58100">
    <property type="entry name" value="Bacterial hemolysins"/>
    <property type="match status" value="1"/>
</dbReference>
<dbReference type="Pfam" id="PF02518">
    <property type="entry name" value="HATPase_c"/>
    <property type="match status" value="1"/>
</dbReference>
<evidence type="ECO:0000256" key="5">
    <source>
        <dbReference type="ARBA" id="ARBA00022741"/>
    </source>
</evidence>
<dbReference type="EMBL" id="SRZA01000011">
    <property type="protein sequence ID" value="TGY06686.1"/>
    <property type="molecule type" value="Genomic_DNA"/>
</dbReference>
<proteinExistence type="predicted"/>
<keyword evidence="5" id="KW-0547">Nucleotide-binding</keyword>
<dbReference type="AlphaFoldDB" id="A0A4S2AYK1"/>
<dbReference type="CDD" id="cd00082">
    <property type="entry name" value="HisKA"/>
    <property type="match status" value="1"/>
</dbReference>
<evidence type="ECO:0000259" key="16">
    <source>
        <dbReference type="PROSITE" id="PS50109"/>
    </source>
</evidence>
<keyword evidence="14" id="KW-1133">Transmembrane helix</keyword>
<dbReference type="PROSITE" id="PS51257">
    <property type="entry name" value="PROKAR_LIPOPROTEIN"/>
    <property type="match status" value="1"/>
</dbReference>
<dbReference type="Gene3D" id="6.10.250.850">
    <property type="match status" value="1"/>
</dbReference>
<evidence type="ECO:0000256" key="9">
    <source>
        <dbReference type="ARBA" id="ARBA00023015"/>
    </source>
</evidence>
<dbReference type="GO" id="GO:0043565">
    <property type="term" value="F:sequence-specific DNA binding"/>
    <property type="evidence" value="ECO:0007669"/>
    <property type="project" value="InterPro"/>
</dbReference>
<dbReference type="Gene3D" id="1.10.287.130">
    <property type="match status" value="1"/>
</dbReference>
<dbReference type="InterPro" id="IPR018062">
    <property type="entry name" value="HTH_AraC-typ_CS"/>
</dbReference>
<dbReference type="InterPro" id="IPR005467">
    <property type="entry name" value="His_kinase_dom"/>
</dbReference>
<feature type="domain" description="Histidine kinase" evidence="16">
    <location>
        <begin position="424"/>
        <end position="642"/>
    </location>
</feature>
<comment type="caution">
    <text evidence="18">The sequence shown here is derived from an EMBL/GenBank/DDBJ whole genome shotgun (WGS) entry which is preliminary data.</text>
</comment>
<dbReference type="EC" id="2.7.13.3" evidence="2"/>
<keyword evidence="13" id="KW-0175">Coiled coil</keyword>
<feature type="modified residue" description="4-aspartylphosphate" evidence="12">
    <location>
        <position position="733"/>
    </location>
</feature>
<dbReference type="PROSITE" id="PS50109">
    <property type="entry name" value="HIS_KIN"/>
    <property type="match status" value="1"/>
</dbReference>
<dbReference type="PRINTS" id="PR00344">
    <property type="entry name" value="BCTRLSENSOR"/>
</dbReference>
<dbReference type="PANTHER" id="PTHR43547:SF2">
    <property type="entry name" value="HYBRID SIGNAL TRANSDUCTION HISTIDINE KINASE C"/>
    <property type="match status" value="1"/>
</dbReference>
<evidence type="ECO:0000256" key="14">
    <source>
        <dbReference type="SAM" id="Phobius"/>
    </source>
</evidence>
<dbReference type="Pfam" id="PF00072">
    <property type="entry name" value="Response_reg"/>
    <property type="match status" value="1"/>
</dbReference>
<dbReference type="FunFam" id="1.10.10.60:FF:000284">
    <property type="entry name" value="Two-component system sensor histidine kinase/response regulator"/>
    <property type="match status" value="1"/>
</dbReference>
<dbReference type="CDD" id="cd06308">
    <property type="entry name" value="PBP1_sensor_kinase-like"/>
    <property type="match status" value="1"/>
</dbReference>
<keyword evidence="7" id="KW-0067">ATP-binding</keyword>
<evidence type="ECO:0000256" key="6">
    <source>
        <dbReference type="ARBA" id="ARBA00022777"/>
    </source>
</evidence>
<keyword evidence="9" id="KW-0805">Transcription regulation</keyword>
<evidence type="ECO:0000256" key="10">
    <source>
        <dbReference type="ARBA" id="ARBA00023125"/>
    </source>
</evidence>
<dbReference type="PANTHER" id="PTHR43547">
    <property type="entry name" value="TWO-COMPONENT HISTIDINE KINASE"/>
    <property type="match status" value="1"/>
</dbReference>
<gene>
    <name evidence="18" type="ORF">E5356_06205</name>
</gene>
<dbReference type="GeneID" id="93047244"/>
<dbReference type="Gene3D" id="3.40.50.2300">
    <property type="match status" value="3"/>
</dbReference>
<feature type="transmembrane region" description="Helical" evidence="14">
    <location>
        <begin position="336"/>
        <end position="359"/>
    </location>
</feature>
<evidence type="ECO:0000256" key="13">
    <source>
        <dbReference type="SAM" id="Coils"/>
    </source>
</evidence>
<dbReference type="InterPro" id="IPR001789">
    <property type="entry name" value="Sig_transdc_resp-reg_receiver"/>
</dbReference>
<keyword evidence="10" id="KW-0238">DNA-binding</keyword>
<feature type="domain" description="HTH araC/xylS-type" evidence="15">
    <location>
        <begin position="830"/>
        <end position="929"/>
    </location>
</feature>
<dbReference type="SUPFAM" id="SSF46689">
    <property type="entry name" value="Homeodomain-like"/>
    <property type="match status" value="1"/>
</dbReference>
<evidence type="ECO:0000256" key="4">
    <source>
        <dbReference type="ARBA" id="ARBA00022679"/>
    </source>
</evidence>
<dbReference type="RefSeq" id="WP_024986712.1">
    <property type="nucleotide sequence ID" value="NZ_BLLS01000084.1"/>
</dbReference>
<keyword evidence="19" id="KW-1185">Reference proteome</keyword>
<dbReference type="SUPFAM" id="SSF52172">
    <property type="entry name" value="CheY-like"/>
    <property type="match status" value="1"/>
</dbReference>
<evidence type="ECO:0000259" key="17">
    <source>
        <dbReference type="PROSITE" id="PS50110"/>
    </source>
</evidence>
<dbReference type="FunFam" id="1.10.287.130:FF:000034">
    <property type="entry name" value="Two-component system sensor histidine kinase/response regulator"/>
    <property type="match status" value="1"/>
</dbReference>
<evidence type="ECO:0000313" key="19">
    <source>
        <dbReference type="Proteomes" id="UP000305751"/>
    </source>
</evidence>
<evidence type="ECO:0000256" key="3">
    <source>
        <dbReference type="ARBA" id="ARBA00022553"/>
    </source>
</evidence>
<dbReference type="InterPro" id="IPR025997">
    <property type="entry name" value="SBP_2_dom"/>
</dbReference>
<organism evidence="18 19">
    <name type="scientific">Bacteroides acidifaciens</name>
    <dbReference type="NCBI Taxonomy" id="85831"/>
    <lineage>
        <taxon>Bacteria</taxon>
        <taxon>Pseudomonadati</taxon>
        <taxon>Bacteroidota</taxon>
        <taxon>Bacteroidia</taxon>
        <taxon>Bacteroidales</taxon>
        <taxon>Bacteroidaceae</taxon>
        <taxon>Bacteroides</taxon>
    </lineage>
</organism>
<dbReference type="Pfam" id="PF13407">
    <property type="entry name" value="Peripla_BP_4"/>
    <property type="match status" value="1"/>
</dbReference>
<keyword evidence="3 12" id="KW-0597">Phosphoprotein</keyword>
<evidence type="ECO:0000256" key="7">
    <source>
        <dbReference type="ARBA" id="ARBA00022840"/>
    </source>
</evidence>
<dbReference type="InterPro" id="IPR011006">
    <property type="entry name" value="CheY-like_superfamily"/>
</dbReference>
<dbReference type="SUPFAM" id="SSF53822">
    <property type="entry name" value="Periplasmic binding protein-like I"/>
    <property type="match status" value="1"/>
</dbReference>
<keyword evidence="11" id="KW-0804">Transcription</keyword>
<dbReference type="Proteomes" id="UP000305751">
    <property type="component" value="Unassembled WGS sequence"/>
</dbReference>
<evidence type="ECO:0000256" key="12">
    <source>
        <dbReference type="PROSITE-ProRule" id="PRU00169"/>
    </source>
</evidence>
<feature type="domain" description="Response regulatory" evidence="17">
    <location>
        <begin position="685"/>
        <end position="800"/>
    </location>
</feature>
<accession>A0A4S2AYK1</accession>
<dbReference type="InterPro" id="IPR003661">
    <property type="entry name" value="HisK_dim/P_dom"/>
</dbReference>
<dbReference type="SMART" id="SM00342">
    <property type="entry name" value="HTH_ARAC"/>
    <property type="match status" value="1"/>
</dbReference>
<evidence type="ECO:0000256" key="1">
    <source>
        <dbReference type="ARBA" id="ARBA00000085"/>
    </source>
</evidence>
<evidence type="ECO:0000256" key="11">
    <source>
        <dbReference type="ARBA" id="ARBA00023163"/>
    </source>
</evidence>
<dbReference type="InterPro" id="IPR036097">
    <property type="entry name" value="HisK_dim/P_sf"/>
</dbReference>
<dbReference type="SUPFAM" id="SSF55874">
    <property type="entry name" value="ATPase domain of HSP90 chaperone/DNA topoisomerase II/histidine kinase"/>
    <property type="match status" value="1"/>
</dbReference>
<dbReference type="Pfam" id="PF12833">
    <property type="entry name" value="HTH_18"/>
    <property type="match status" value="1"/>
</dbReference>
<reference evidence="18 19" key="1">
    <citation type="submission" date="2019-04" db="EMBL/GenBank/DDBJ databases">
        <title>Microbes associate with the intestines of laboratory mice.</title>
        <authorList>
            <person name="Navarre W."/>
            <person name="Wong E."/>
            <person name="Huang K."/>
            <person name="Tropini C."/>
            <person name="Ng K."/>
            <person name="Yu B."/>
        </authorList>
    </citation>
    <scope>NUCLEOTIDE SEQUENCE [LARGE SCALE GENOMIC DNA]</scope>
    <source>
        <strain evidence="18 19">NM70_E10</strain>
    </source>
</reference>
<evidence type="ECO:0000259" key="15">
    <source>
        <dbReference type="PROSITE" id="PS01124"/>
    </source>
</evidence>
<keyword evidence="14" id="KW-0812">Transmembrane</keyword>
<dbReference type="SMART" id="SM00448">
    <property type="entry name" value="REC"/>
    <property type="match status" value="1"/>
</dbReference>
<evidence type="ECO:0000256" key="8">
    <source>
        <dbReference type="ARBA" id="ARBA00023012"/>
    </source>
</evidence>
<dbReference type="InterPro" id="IPR004358">
    <property type="entry name" value="Sig_transdc_His_kin-like_C"/>
</dbReference>
<dbReference type="GO" id="GO:0005524">
    <property type="term" value="F:ATP binding"/>
    <property type="evidence" value="ECO:0007669"/>
    <property type="project" value="UniProtKB-KW"/>
</dbReference>
<dbReference type="PROSITE" id="PS00041">
    <property type="entry name" value="HTH_ARAC_FAMILY_1"/>
    <property type="match status" value="1"/>
</dbReference>
<dbReference type="InterPro" id="IPR009057">
    <property type="entry name" value="Homeodomain-like_sf"/>
</dbReference>
<dbReference type="Gene3D" id="3.30.565.10">
    <property type="entry name" value="Histidine kinase-like ATPase, C-terminal domain"/>
    <property type="match status" value="1"/>
</dbReference>
<dbReference type="Pfam" id="PF00512">
    <property type="entry name" value="HisKA"/>
    <property type="match status" value="1"/>
</dbReference>
<keyword evidence="6" id="KW-0418">Kinase</keyword>
<dbReference type="FunFam" id="3.30.565.10:FF:000037">
    <property type="entry name" value="Hybrid sensor histidine kinase/response regulator"/>
    <property type="match status" value="1"/>
</dbReference>
<evidence type="ECO:0000256" key="2">
    <source>
        <dbReference type="ARBA" id="ARBA00012438"/>
    </source>
</evidence>
<dbReference type="GO" id="GO:0000155">
    <property type="term" value="F:phosphorelay sensor kinase activity"/>
    <property type="evidence" value="ECO:0007669"/>
    <property type="project" value="InterPro"/>
</dbReference>
<dbReference type="GO" id="GO:0003700">
    <property type="term" value="F:DNA-binding transcription factor activity"/>
    <property type="evidence" value="ECO:0007669"/>
    <property type="project" value="InterPro"/>
</dbReference>
<dbReference type="PROSITE" id="PS50110">
    <property type="entry name" value="RESPONSE_REGULATORY"/>
    <property type="match status" value="1"/>
</dbReference>
<dbReference type="InterPro" id="IPR028082">
    <property type="entry name" value="Peripla_BP_I"/>
</dbReference>
<name>A0A4S2AYK1_9BACE</name>
<dbReference type="InterPro" id="IPR036890">
    <property type="entry name" value="HATPase_C_sf"/>
</dbReference>
<dbReference type="SMART" id="SM00387">
    <property type="entry name" value="HATPase_c"/>
    <property type="match status" value="1"/>
</dbReference>
<dbReference type="FunFam" id="3.40.50.2300:FF:000138">
    <property type="entry name" value="Two-component system sensor histidine kinase/response regulator"/>
    <property type="match status" value="1"/>
</dbReference>
<dbReference type="InterPro" id="IPR003594">
    <property type="entry name" value="HATPase_dom"/>
</dbReference>
<dbReference type="SUPFAM" id="SSF47384">
    <property type="entry name" value="Homodimeric domain of signal transducing histidine kinase"/>
    <property type="match status" value="1"/>
</dbReference>
<dbReference type="PROSITE" id="PS01124">
    <property type="entry name" value="HTH_ARAC_FAMILY_2"/>
    <property type="match status" value="1"/>
</dbReference>